<evidence type="ECO:0000313" key="2">
    <source>
        <dbReference type="Proteomes" id="UP000256970"/>
    </source>
</evidence>
<dbReference type="AlphaFoldDB" id="A0A383WD07"/>
<proteinExistence type="predicted"/>
<dbReference type="Proteomes" id="UP000256970">
    <property type="component" value="Unassembled WGS sequence"/>
</dbReference>
<name>A0A383WD07_TETOB</name>
<dbReference type="EMBL" id="FNXT01001234">
    <property type="protein sequence ID" value="SZX75505.1"/>
    <property type="molecule type" value="Genomic_DNA"/>
</dbReference>
<reference evidence="1 2" key="1">
    <citation type="submission" date="2016-10" db="EMBL/GenBank/DDBJ databases">
        <authorList>
            <person name="Cai Z."/>
        </authorList>
    </citation>
    <scope>NUCLEOTIDE SEQUENCE [LARGE SCALE GENOMIC DNA]</scope>
</reference>
<sequence>MDKDAVYELLEASFAVADAANAKTPKLQAKAIAVVHWLLNSLPEARLAEHPSIPAGLLAIPSVPQHLARELCHLGVKVPYKQIVAAARQRVEGVEVWITVQSCIGLAGDIPALIKALYSNDGCNFIDRKYGRVDQADVRDLLHLSINSSSADIPLKALGVFCRLHTQLSTAEVLHLLCTAVEGKHTEVLISILQLLGNSSLDGLTPEQLLPIIERAVVLEASALSGCNLSMFSAYQPPVRLRDVIGLPGAQQLPADAVAALMHKALELGVRGCLNVLCELPAAKDISADQLASIVEAAAANGDHFSLRLLAAAPAFHQLQRLQLFEQRCRHVVKAVLQCFFDAGQQQLIVMCWCLL</sequence>
<accession>A0A383WD07</accession>
<protein>
    <submittedName>
        <fullName evidence="1">Uncharacterized protein</fullName>
    </submittedName>
</protein>
<organism evidence="1 2">
    <name type="scientific">Tetradesmus obliquus</name>
    <name type="common">Green alga</name>
    <name type="synonym">Acutodesmus obliquus</name>
    <dbReference type="NCBI Taxonomy" id="3088"/>
    <lineage>
        <taxon>Eukaryota</taxon>
        <taxon>Viridiplantae</taxon>
        <taxon>Chlorophyta</taxon>
        <taxon>core chlorophytes</taxon>
        <taxon>Chlorophyceae</taxon>
        <taxon>CS clade</taxon>
        <taxon>Sphaeropleales</taxon>
        <taxon>Scenedesmaceae</taxon>
        <taxon>Tetradesmus</taxon>
    </lineage>
</organism>
<keyword evidence="2" id="KW-1185">Reference proteome</keyword>
<gene>
    <name evidence="1" type="ORF">BQ4739_LOCUS15793</name>
</gene>
<evidence type="ECO:0000313" key="1">
    <source>
        <dbReference type="EMBL" id="SZX75505.1"/>
    </source>
</evidence>